<reference evidence="1 2" key="1">
    <citation type="submission" date="2018-08" db="EMBL/GenBank/DDBJ databases">
        <authorList>
            <person name="Laetsch R D."/>
            <person name="Stevens L."/>
            <person name="Kumar S."/>
            <person name="Blaxter L. M."/>
        </authorList>
    </citation>
    <scope>NUCLEOTIDE SEQUENCE [LARGE SCALE GENOMIC DNA]</scope>
</reference>
<accession>A0A3P6VCQ6</accession>
<evidence type="ECO:0000313" key="1">
    <source>
        <dbReference type="EMBL" id="VDK87724.1"/>
    </source>
</evidence>
<dbReference type="Proteomes" id="UP000277928">
    <property type="component" value="Unassembled WGS sequence"/>
</dbReference>
<sequence>MTYRQTISVDDANFTGGQVVLWSEATGIVCFRHKQCQNIAVGAWIGFTVRTRRVGVMEAHKLKYSNSQMISTREVEGRAQICKKLNMPENLSENDWIWISDVVGKVWVELEQFKKSVGDRWSELAGTTAHVWLSSDQFDRIVRWKFHSIVKPNGCDIDLKKPRSVDYNQLISKISNAFQAEADDLENIERFADLAIL</sequence>
<dbReference type="OrthoDB" id="5829250at2759"/>
<proteinExistence type="predicted"/>
<protein>
    <submittedName>
        <fullName evidence="1">Uncharacterized protein</fullName>
    </submittedName>
</protein>
<evidence type="ECO:0000313" key="2">
    <source>
        <dbReference type="Proteomes" id="UP000277928"/>
    </source>
</evidence>
<gene>
    <name evidence="1" type="ORF">NLS_LOCUS8306</name>
</gene>
<keyword evidence="2" id="KW-1185">Reference proteome</keyword>
<organism evidence="1 2">
    <name type="scientific">Litomosoides sigmodontis</name>
    <name type="common">Filarial nematode worm</name>
    <dbReference type="NCBI Taxonomy" id="42156"/>
    <lineage>
        <taxon>Eukaryota</taxon>
        <taxon>Metazoa</taxon>
        <taxon>Ecdysozoa</taxon>
        <taxon>Nematoda</taxon>
        <taxon>Chromadorea</taxon>
        <taxon>Rhabditida</taxon>
        <taxon>Spirurina</taxon>
        <taxon>Spiruromorpha</taxon>
        <taxon>Filarioidea</taxon>
        <taxon>Onchocercidae</taxon>
        <taxon>Litomosoides</taxon>
    </lineage>
</organism>
<name>A0A3P6VCQ6_LITSI</name>
<dbReference type="AlphaFoldDB" id="A0A3P6VCQ6"/>
<dbReference type="EMBL" id="UYRX01001020">
    <property type="protein sequence ID" value="VDK87724.1"/>
    <property type="molecule type" value="Genomic_DNA"/>
</dbReference>